<proteinExistence type="predicted"/>
<reference evidence="2" key="1">
    <citation type="journal article" date="2008" name="Nat. Genet.">
        <title>The Pristionchus pacificus genome provides a unique perspective on nematode lifestyle and parasitism.</title>
        <authorList>
            <person name="Dieterich C."/>
            <person name="Clifton S.W."/>
            <person name="Schuster L.N."/>
            <person name="Chinwalla A."/>
            <person name="Delehaunty K."/>
            <person name="Dinkelacker I."/>
            <person name="Fulton L."/>
            <person name="Fulton R."/>
            <person name="Godfrey J."/>
            <person name="Minx P."/>
            <person name="Mitreva M."/>
            <person name="Roeseler W."/>
            <person name="Tian H."/>
            <person name="Witte H."/>
            <person name="Yang S.P."/>
            <person name="Wilson R.K."/>
            <person name="Sommer R.J."/>
        </authorList>
    </citation>
    <scope>NUCLEOTIDE SEQUENCE [LARGE SCALE GENOMIC DNA]</scope>
    <source>
        <strain evidence="2">PS312</strain>
    </source>
</reference>
<sequence>MGDLTGRSQNIHVDGCTLNLIEAPESGIPEHKSTFEVPEDESTCCRRAKQWFIGLEWKAYLELY</sequence>
<accession>A0A2A6BT14</accession>
<evidence type="ECO:0000313" key="2">
    <source>
        <dbReference type="Proteomes" id="UP000005239"/>
    </source>
</evidence>
<organism evidence="1 2">
    <name type="scientific">Pristionchus pacificus</name>
    <name type="common">Parasitic nematode worm</name>
    <dbReference type="NCBI Taxonomy" id="54126"/>
    <lineage>
        <taxon>Eukaryota</taxon>
        <taxon>Metazoa</taxon>
        <taxon>Ecdysozoa</taxon>
        <taxon>Nematoda</taxon>
        <taxon>Chromadorea</taxon>
        <taxon>Rhabditida</taxon>
        <taxon>Rhabditina</taxon>
        <taxon>Diplogasteromorpha</taxon>
        <taxon>Diplogasteroidea</taxon>
        <taxon>Neodiplogasteridae</taxon>
        <taxon>Pristionchus</taxon>
    </lineage>
</organism>
<name>A0A2A6BT14_PRIPA</name>
<accession>A0A8R1YS99</accession>
<dbReference type="AlphaFoldDB" id="A0A2A6BT14"/>
<dbReference type="EnsemblMetazoa" id="PPA37198.1">
    <property type="protein sequence ID" value="PPA37198.1"/>
    <property type="gene ID" value="WBGene00275567"/>
</dbReference>
<reference evidence="1" key="2">
    <citation type="submission" date="2022-06" db="UniProtKB">
        <authorList>
            <consortium name="EnsemblMetazoa"/>
        </authorList>
    </citation>
    <scope>IDENTIFICATION</scope>
    <source>
        <strain evidence="1">PS312</strain>
    </source>
</reference>
<protein>
    <submittedName>
        <fullName evidence="1">Uncharacterized protein</fullName>
    </submittedName>
</protein>
<keyword evidence="2" id="KW-1185">Reference proteome</keyword>
<gene>
    <name evidence="1" type="primary">WBGene00275567</name>
</gene>
<dbReference type="Proteomes" id="UP000005239">
    <property type="component" value="Unassembled WGS sequence"/>
</dbReference>
<evidence type="ECO:0000313" key="1">
    <source>
        <dbReference type="EnsemblMetazoa" id="PPA37198.1"/>
    </source>
</evidence>